<feature type="region of interest" description="Disordered" evidence="1">
    <location>
        <begin position="333"/>
        <end position="352"/>
    </location>
</feature>
<feature type="compositionally biased region" description="Basic and acidic residues" evidence="1">
    <location>
        <begin position="333"/>
        <end position="344"/>
    </location>
</feature>
<gene>
    <name evidence="2" type="ORF">QR46_0560</name>
</gene>
<dbReference type="EMBL" id="JXTI01000009">
    <property type="protein sequence ID" value="KWX15360.1"/>
    <property type="molecule type" value="Genomic_DNA"/>
</dbReference>
<feature type="region of interest" description="Disordered" evidence="1">
    <location>
        <begin position="295"/>
        <end position="325"/>
    </location>
</feature>
<reference evidence="2 3" key="1">
    <citation type="journal article" date="2015" name="Mol. Biochem. Parasitol.">
        <title>Identification of polymorphic genes for use in assemblage B genotyping assays through comparative genomics of multiple assemblage B Giardia duodenalis isolates.</title>
        <authorList>
            <person name="Wielinga C."/>
            <person name="Thompson R.C."/>
            <person name="Monis P."/>
            <person name="Ryan U."/>
        </authorList>
    </citation>
    <scope>NUCLEOTIDE SEQUENCE [LARGE SCALE GENOMIC DNA]</scope>
    <source>
        <strain evidence="2 3">BAH15c1</strain>
    </source>
</reference>
<evidence type="ECO:0000313" key="2">
    <source>
        <dbReference type="EMBL" id="KWX15360.1"/>
    </source>
</evidence>
<feature type="region of interest" description="Disordered" evidence="1">
    <location>
        <begin position="138"/>
        <end position="164"/>
    </location>
</feature>
<sequence length="352" mass="37874">MSQRKIDSTVAASTEPLHVDQTIAPEPSSVHTQDGTGRKSIIKGIEVVDNAVSMHPATANTPPHGMLSLDEQISLRLTHQTRTVLNVESPLSGYGKDSINRDSAIAPEFMAGTTSILIGGRRVSDVDHYNLENTLAVPGPGESDQYNGAHSGYEHHRLPSYNPQDSNFVASSLHIKTRPGAINQINVFIQSEEPCTHAETQHIVATPLINNSIHDQLGNTSIEANSSPSIPGAEHRVTVQKHHSTLKHGFVPNNYLVGKVLPQEPFIKGPSGPINITEPGLLANASESLVIGRRSAELSGTKESATSTPHNTDSDAPSQANIFSQPKLYMSRLHQDLKKARDADGSSLFGKK</sequence>
<dbReference type="Proteomes" id="UP000070089">
    <property type="component" value="Unassembled WGS sequence"/>
</dbReference>
<proteinExistence type="predicted"/>
<evidence type="ECO:0000256" key="1">
    <source>
        <dbReference type="SAM" id="MobiDB-lite"/>
    </source>
</evidence>
<name>A0A132NZ69_GIAIN</name>
<protein>
    <submittedName>
        <fullName evidence="2">Chromosome segregation protein SMC/ coiled-coil protein</fullName>
    </submittedName>
</protein>
<comment type="caution">
    <text evidence="2">The sequence shown here is derived from an EMBL/GenBank/DDBJ whole genome shotgun (WGS) entry which is preliminary data.</text>
</comment>
<accession>A0A132NZ69</accession>
<dbReference type="VEuPathDB" id="GiardiaDB:QR46_0560"/>
<feature type="region of interest" description="Disordered" evidence="1">
    <location>
        <begin position="1"/>
        <end position="37"/>
    </location>
</feature>
<feature type="compositionally biased region" description="Polar residues" evidence="1">
    <location>
        <begin position="301"/>
        <end position="324"/>
    </location>
</feature>
<evidence type="ECO:0000313" key="3">
    <source>
        <dbReference type="Proteomes" id="UP000070089"/>
    </source>
</evidence>
<organism evidence="2 3">
    <name type="scientific">Giardia duodenalis assemblage B</name>
    <dbReference type="NCBI Taxonomy" id="1394984"/>
    <lineage>
        <taxon>Eukaryota</taxon>
        <taxon>Metamonada</taxon>
        <taxon>Diplomonadida</taxon>
        <taxon>Hexamitidae</taxon>
        <taxon>Giardiinae</taxon>
        <taxon>Giardia</taxon>
    </lineage>
</organism>
<dbReference type="AlphaFoldDB" id="A0A132NZ69"/>